<sequence length="708" mass="78367">MAQGHVPIAYPSASDATAAATDKRIHDIQQYKKIVQFGDAVLSGSHPSVKLPHGLLALSRPSPRPINGSLQANGQKPAAQAWQKQPVAQASSDALSVKRALAPARTEINPILLEKSDELIRAELQLKRQRLERSLREEIDRRRGSKHEKAEPMADVDLSNILSKALTLVQETAGPSHLDENLSATNEAASDSFDDNTFYSSRHDTPESQLIHRVSDESPAAQASTTDHADLQPPKPHTGYSLVGATDGTVASVPVIRERPAPATRAPVGFHVPGLNNYPSETVPSARASHNNTSGEQSLSGDSGNTSEPQRDQYQGFAGHSSSQAYADAHPPSPLIRAYNVLPVPPRPAQVSQAAVEGPLITTPSQLSNKPKGAPAQVAALRSEPFVNTSPDSSPQTGKTSEKKKSKKKKKRKADRQPPEDVMPYIKPEPQSPSPIHAPTFTRPSKRQKQSQRQGNEPDHDELTIIHDPQQQHEPRPLREEAVGARYDIADYPQQPSAGTRVITERQYGKDYSEDRGTPRDVYIQRQPSPSLYIQRPLSATYSTRPIVIDGAYGEPVHRYRDPYEVPRMSVRPDVDTYGQHRPPPTRIIVDSFGREYIEPPRPPVRQSVAPAIGHGEPEILYERAPPRAVSRHLGPLTYEDPGIVYPRASSAYPFPRRVVTQPERIVHDYGDGRPREYSLWRRRSEEYRMKGEENMLPEQQVYGHQSL</sequence>
<organism evidence="3 4">
    <name type="scientific">Clonostachys solani</name>
    <dbReference type="NCBI Taxonomy" id="160281"/>
    <lineage>
        <taxon>Eukaryota</taxon>
        <taxon>Fungi</taxon>
        <taxon>Dikarya</taxon>
        <taxon>Ascomycota</taxon>
        <taxon>Pezizomycotina</taxon>
        <taxon>Sordariomycetes</taxon>
        <taxon>Hypocreomycetidae</taxon>
        <taxon>Hypocreales</taxon>
        <taxon>Bionectriaceae</taxon>
        <taxon>Clonostachys</taxon>
    </lineage>
</organism>
<proteinExistence type="predicted"/>
<feature type="compositionally biased region" description="Basic and acidic residues" evidence="2">
    <location>
        <begin position="503"/>
        <end position="519"/>
    </location>
</feature>
<gene>
    <name evidence="3" type="ORF">CSOL1703_00000773</name>
</gene>
<reference evidence="3" key="1">
    <citation type="submission" date="2021-10" db="EMBL/GenBank/DDBJ databases">
        <authorList>
            <person name="Piombo E."/>
        </authorList>
    </citation>
    <scope>NUCLEOTIDE SEQUENCE</scope>
</reference>
<accession>A0A9N9Z4I3</accession>
<evidence type="ECO:0000256" key="2">
    <source>
        <dbReference type="SAM" id="MobiDB-lite"/>
    </source>
</evidence>
<feature type="region of interest" description="Disordered" evidence="2">
    <location>
        <begin position="264"/>
        <end position="331"/>
    </location>
</feature>
<keyword evidence="4" id="KW-1185">Reference proteome</keyword>
<feature type="compositionally biased region" description="Basic residues" evidence="2">
    <location>
        <begin position="402"/>
        <end position="414"/>
    </location>
</feature>
<feature type="compositionally biased region" description="Basic and acidic residues" evidence="2">
    <location>
        <begin position="456"/>
        <end position="477"/>
    </location>
</feature>
<feature type="compositionally biased region" description="Polar residues" evidence="2">
    <location>
        <begin position="386"/>
        <end position="398"/>
    </location>
</feature>
<feature type="region of interest" description="Disordered" evidence="2">
    <location>
        <begin position="1"/>
        <end position="21"/>
    </location>
</feature>
<dbReference type="OrthoDB" id="5333304at2759"/>
<comment type="caution">
    <text evidence="3">The sequence shown here is derived from an EMBL/GenBank/DDBJ whole genome shotgun (WGS) entry which is preliminary data.</text>
</comment>
<dbReference type="AlphaFoldDB" id="A0A9N9Z4I3"/>
<feature type="coiled-coil region" evidence="1">
    <location>
        <begin position="112"/>
        <end position="141"/>
    </location>
</feature>
<feature type="compositionally biased region" description="Polar residues" evidence="2">
    <location>
        <begin position="277"/>
        <end position="308"/>
    </location>
</feature>
<feature type="compositionally biased region" description="Polar residues" evidence="2">
    <location>
        <begin position="187"/>
        <end position="200"/>
    </location>
</feature>
<protein>
    <submittedName>
        <fullName evidence="3">Uncharacterized protein</fullName>
    </submittedName>
</protein>
<dbReference type="Proteomes" id="UP000775872">
    <property type="component" value="Unassembled WGS sequence"/>
</dbReference>
<name>A0A9N9Z4I3_9HYPO</name>
<evidence type="ECO:0000313" key="3">
    <source>
        <dbReference type="EMBL" id="CAH0048826.1"/>
    </source>
</evidence>
<evidence type="ECO:0000313" key="4">
    <source>
        <dbReference type="Proteomes" id="UP000775872"/>
    </source>
</evidence>
<feature type="region of interest" description="Disordered" evidence="2">
    <location>
        <begin position="383"/>
        <end position="477"/>
    </location>
</feature>
<feature type="region of interest" description="Disordered" evidence="2">
    <location>
        <begin position="187"/>
        <end position="245"/>
    </location>
</feature>
<keyword evidence="1" id="KW-0175">Coiled coil</keyword>
<evidence type="ECO:0000256" key="1">
    <source>
        <dbReference type="SAM" id="Coils"/>
    </source>
</evidence>
<feature type="region of interest" description="Disordered" evidence="2">
    <location>
        <begin position="490"/>
        <end position="523"/>
    </location>
</feature>
<dbReference type="EMBL" id="CABFOC020000035">
    <property type="protein sequence ID" value="CAH0048826.1"/>
    <property type="molecule type" value="Genomic_DNA"/>
</dbReference>